<accession>A0A6S6S814</accession>
<evidence type="ECO:0000256" key="1">
    <source>
        <dbReference type="SAM" id="SignalP"/>
    </source>
</evidence>
<feature type="chain" id="PRO_5027917521" description="Lipoprotein" evidence="1">
    <location>
        <begin position="22"/>
        <end position="428"/>
    </location>
</feature>
<dbReference type="SUPFAM" id="SSF53955">
    <property type="entry name" value="Lysozyme-like"/>
    <property type="match status" value="1"/>
</dbReference>
<evidence type="ECO:0000313" key="2">
    <source>
        <dbReference type="EMBL" id="CAA6801597.1"/>
    </source>
</evidence>
<gene>
    <name evidence="2" type="ORF">HELGO_WM12681</name>
</gene>
<sequence>MVKKILQKMLILLIFTELALATCSNDNRVWQNKIANSSSLEAFFMTNYSCKDSFYKSLSTPQKIYFDTVLYPNNLGERAYVNRWKSMLLNDKNFFKEFNFFNNYFTTHHKKVTQSELGCFQKQKGFAGNVASHNFYTNLAQRDMLHDVSYLYPLIRWAYVHNGVDMDLSRERVQKAEKTFGIKKGQVGNNEQFARFITLFDYEYKSVSTSLASTLNISQIKAYKLMLIITYLESRGNIFAVSRTGAFGPTQLTLHYYMMYGEPNNPFSVKASLIKLANKFVHYHRIGKSLDSSVVAYKSGSLSKCQNRVNTTDVDCRYYNDYKRYMREMSRMNDKNDISRHLSGKSYFYDSIANLNRTKSEHDLEHYEPYQYAVLKGSTLSSRAKKSQYLNGNYFNSLGKMKRNEIYELQDQFGSRNIGVISDKKVCY</sequence>
<dbReference type="InterPro" id="IPR023346">
    <property type="entry name" value="Lysozyme-like_dom_sf"/>
</dbReference>
<protein>
    <recommendedName>
        <fullName evidence="3">Lipoprotein</fullName>
    </recommendedName>
</protein>
<dbReference type="AlphaFoldDB" id="A0A6S6S814"/>
<organism evidence="2">
    <name type="scientific">uncultured Sulfurovum sp</name>
    <dbReference type="NCBI Taxonomy" id="269237"/>
    <lineage>
        <taxon>Bacteria</taxon>
        <taxon>Pseudomonadati</taxon>
        <taxon>Campylobacterota</taxon>
        <taxon>Epsilonproteobacteria</taxon>
        <taxon>Campylobacterales</taxon>
        <taxon>Sulfurovaceae</taxon>
        <taxon>Sulfurovum</taxon>
        <taxon>environmental samples</taxon>
    </lineage>
</organism>
<dbReference type="EMBL" id="CACVAP010000033">
    <property type="protein sequence ID" value="CAA6801597.1"/>
    <property type="molecule type" value="Genomic_DNA"/>
</dbReference>
<name>A0A6S6S814_9BACT</name>
<feature type="signal peptide" evidence="1">
    <location>
        <begin position="1"/>
        <end position="21"/>
    </location>
</feature>
<keyword evidence="1" id="KW-0732">Signal</keyword>
<reference evidence="2" key="1">
    <citation type="submission" date="2020-01" db="EMBL/GenBank/DDBJ databases">
        <authorList>
            <person name="Meier V. D."/>
            <person name="Meier V D."/>
        </authorList>
    </citation>
    <scope>NUCLEOTIDE SEQUENCE</scope>
    <source>
        <strain evidence="2">HLG_WM_MAG_06</strain>
    </source>
</reference>
<evidence type="ECO:0008006" key="3">
    <source>
        <dbReference type="Google" id="ProtNLM"/>
    </source>
</evidence>
<proteinExistence type="predicted"/>